<dbReference type="SUPFAM" id="SSF51905">
    <property type="entry name" value="FAD/NAD(P)-binding domain"/>
    <property type="match status" value="1"/>
</dbReference>
<dbReference type="PANTHER" id="PTHR13847:SF213">
    <property type="entry name" value="DEPENDENT OXIDOREDUCTASE, PUTATIVE-RELATED"/>
    <property type="match status" value="1"/>
</dbReference>
<accession>A0A0C3I176</accession>
<gene>
    <name evidence="2" type="ORF">OIDMADRAFT_141111</name>
</gene>
<name>A0A0C3I176_OIDMZ</name>
<dbReference type="Pfam" id="PF01266">
    <property type="entry name" value="DAO"/>
    <property type="match status" value="1"/>
</dbReference>
<dbReference type="AlphaFoldDB" id="A0A0C3I176"/>
<reference evidence="3" key="2">
    <citation type="submission" date="2015-01" db="EMBL/GenBank/DDBJ databases">
        <title>Evolutionary Origins and Diversification of the Mycorrhizal Mutualists.</title>
        <authorList>
            <consortium name="DOE Joint Genome Institute"/>
            <consortium name="Mycorrhizal Genomics Consortium"/>
            <person name="Kohler A."/>
            <person name="Kuo A."/>
            <person name="Nagy L.G."/>
            <person name="Floudas D."/>
            <person name="Copeland A."/>
            <person name="Barry K.W."/>
            <person name="Cichocki N."/>
            <person name="Veneault-Fourrey C."/>
            <person name="LaButti K."/>
            <person name="Lindquist E.A."/>
            <person name="Lipzen A."/>
            <person name="Lundell T."/>
            <person name="Morin E."/>
            <person name="Murat C."/>
            <person name="Riley R."/>
            <person name="Ohm R."/>
            <person name="Sun H."/>
            <person name="Tunlid A."/>
            <person name="Henrissat B."/>
            <person name="Grigoriev I.V."/>
            <person name="Hibbett D.S."/>
            <person name="Martin F."/>
        </authorList>
    </citation>
    <scope>NUCLEOTIDE SEQUENCE [LARGE SCALE GENOMIC DNA]</scope>
    <source>
        <strain evidence="3">Zn</strain>
    </source>
</reference>
<proteinExistence type="predicted"/>
<dbReference type="EMBL" id="KN832870">
    <property type="protein sequence ID" value="KIN08850.1"/>
    <property type="molecule type" value="Genomic_DNA"/>
</dbReference>
<dbReference type="PANTHER" id="PTHR13847">
    <property type="entry name" value="SARCOSINE DEHYDROGENASE-RELATED"/>
    <property type="match status" value="1"/>
</dbReference>
<evidence type="ECO:0000313" key="3">
    <source>
        <dbReference type="Proteomes" id="UP000054321"/>
    </source>
</evidence>
<keyword evidence="3" id="KW-1185">Reference proteome</keyword>
<dbReference type="InParanoid" id="A0A0C3I176"/>
<protein>
    <recommendedName>
        <fullName evidence="1">FAD dependent oxidoreductase domain-containing protein</fullName>
    </recommendedName>
</protein>
<dbReference type="OrthoDB" id="429143at2759"/>
<feature type="domain" description="FAD dependent oxidoreductase" evidence="1">
    <location>
        <begin position="74"/>
        <end position="451"/>
    </location>
</feature>
<dbReference type="Gene3D" id="3.50.50.60">
    <property type="entry name" value="FAD/NAD(P)-binding domain"/>
    <property type="match status" value="1"/>
</dbReference>
<dbReference type="InterPro" id="IPR036188">
    <property type="entry name" value="FAD/NAD-bd_sf"/>
</dbReference>
<reference evidence="2 3" key="1">
    <citation type="submission" date="2014-04" db="EMBL/GenBank/DDBJ databases">
        <authorList>
            <consortium name="DOE Joint Genome Institute"/>
            <person name="Kuo A."/>
            <person name="Martino E."/>
            <person name="Perotto S."/>
            <person name="Kohler A."/>
            <person name="Nagy L.G."/>
            <person name="Floudas D."/>
            <person name="Copeland A."/>
            <person name="Barry K.W."/>
            <person name="Cichocki N."/>
            <person name="Veneault-Fourrey C."/>
            <person name="LaButti K."/>
            <person name="Lindquist E.A."/>
            <person name="Lipzen A."/>
            <person name="Lundell T."/>
            <person name="Morin E."/>
            <person name="Murat C."/>
            <person name="Sun H."/>
            <person name="Tunlid A."/>
            <person name="Henrissat B."/>
            <person name="Grigoriev I.V."/>
            <person name="Hibbett D.S."/>
            <person name="Martin F."/>
            <person name="Nordberg H.P."/>
            <person name="Cantor M.N."/>
            <person name="Hua S.X."/>
        </authorList>
    </citation>
    <scope>NUCLEOTIDE SEQUENCE [LARGE SCALE GENOMIC DNA]</scope>
    <source>
        <strain evidence="2 3">Zn</strain>
    </source>
</reference>
<evidence type="ECO:0000313" key="2">
    <source>
        <dbReference type="EMBL" id="KIN08850.1"/>
    </source>
</evidence>
<dbReference type="InterPro" id="IPR006076">
    <property type="entry name" value="FAD-dep_OxRdtase"/>
</dbReference>
<evidence type="ECO:0000259" key="1">
    <source>
        <dbReference type="Pfam" id="PF01266"/>
    </source>
</evidence>
<dbReference type="Proteomes" id="UP000054321">
    <property type="component" value="Unassembled WGS sequence"/>
</dbReference>
<organism evidence="2 3">
    <name type="scientific">Oidiodendron maius (strain Zn)</name>
    <dbReference type="NCBI Taxonomy" id="913774"/>
    <lineage>
        <taxon>Eukaryota</taxon>
        <taxon>Fungi</taxon>
        <taxon>Dikarya</taxon>
        <taxon>Ascomycota</taxon>
        <taxon>Pezizomycotina</taxon>
        <taxon>Leotiomycetes</taxon>
        <taxon>Leotiomycetes incertae sedis</taxon>
        <taxon>Myxotrichaceae</taxon>
        <taxon>Oidiodendron</taxon>
    </lineage>
</organism>
<dbReference type="STRING" id="913774.A0A0C3I176"/>
<sequence>MGIVLSWIRHLYKTILILFDTLSQLNNDFGPVLKRLNSDPGLPVRNPTSSYWLFDPPFPSLAECKSHHLPKEADVVIIGSGITGAAVAKTVLQEWARKGEDKKLVVLEAREICSGATGRNGGHIKVSPYLAFDLLEKKYGTHRAAEILDFQMRHLDVLMDLCEKESIQVAECRHVETVDVFLNSDVFNDKKQKIRQKFSFAPHVVGAISYRAGALFPYRFVTSVFRSLLDESPSAISIETNTPVTSICMHSPATHPYQVHTPRGIINARYIIHATNAYAGHLIPGLRGKMIGIRAHMSAQAAPQSFPQSDGKRSWSFVYGKADYDYMTQRHGKSGDLMLGGGFCCSMAKGLDHIAVYDDSVAEPLTSCHLRGMIPTVWGEDAEGGRVKNIWSGIICYTADSLPYVGRLDYRLTGRKVSGSSQDGKDQPAEWISAGYHGEGMVYAWLCGVAVGRMVVGSEDEDLDEQLGMPRGRVSEWLPKELLVTYKRVQNSDILDIAGEL</sequence>
<dbReference type="GO" id="GO:0005737">
    <property type="term" value="C:cytoplasm"/>
    <property type="evidence" value="ECO:0007669"/>
    <property type="project" value="TreeGrafter"/>
</dbReference>
<dbReference type="HOGENOM" id="CLU_022730_2_1_1"/>
<dbReference type="Gene3D" id="3.30.9.10">
    <property type="entry name" value="D-Amino Acid Oxidase, subunit A, domain 2"/>
    <property type="match status" value="1"/>
</dbReference>